<feature type="transmembrane region" description="Helical" evidence="2">
    <location>
        <begin position="75"/>
        <end position="94"/>
    </location>
</feature>
<feature type="compositionally biased region" description="Polar residues" evidence="1">
    <location>
        <begin position="16"/>
        <end position="29"/>
    </location>
</feature>
<keyword evidence="2" id="KW-0472">Membrane</keyword>
<comment type="caution">
    <text evidence="3">The sequence shown here is derived from an EMBL/GenBank/DDBJ whole genome shotgun (WGS) entry which is preliminary data.</text>
</comment>
<dbReference type="Proteomes" id="UP000632322">
    <property type="component" value="Unassembled WGS sequence"/>
</dbReference>
<protein>
    <recommendedName>
        <fullName evidence="5">DUF3311 domain-containing protein</fullName>
    </recommendedName>
</protein>
<proteinExistence type="predicted"/>
<name>A0ABQ1MAE9_9MICO</name>
<evidence type="ECO:0000313" key="4">
    <source>
        <dbReference type="Proteomes" id="UP000632322"/>
    </source>
</evidence>
<keyword evidence="2" id="KW-1133">Transmembrane helix</keyword>
<reference evidence="4" key="1">
    <citation type="journal article" date="2019" name="Int. J. Syst. Evol. Microbiol.">
        <title>The Global Catalogue of Microorganisms (GCM) 10K type strain sequencing project: providing services to taxonomists for standard genome sequencing and annotation.</title>
        <authorList>
            <consortium name="The Broad Institute Genomics Platform"/>
            <consortium name="The Broad Institute Genome Sequencing Center for Infectious Disease"/>
            <person name="Wu L."/>
            <person name="Ma J."/>
        </authorList>
    </citation>
    <scope>NUCLEOTIDE SEQUENCE [LARGE SCALE GENOMIC DNA]</scope>
    <source>
        <strain evidence="4">CGMCC 1.15472</strain>
    </source>
</reference>
<organism evidence="3 4">
    <name type="scientific">Brevibacterium sediminis</name>
    <dbReference type="NCBI Taxonomy" id="1857024"/>
    <lineage>
        <taxon>Bacteria</taxon>
        <taxon>Bacillati</taxon>
        <taxon>Actinomycetota</taxon>
        <taxon>Actinomycetes</taxon>
        <taxon>Micrococcales</taxon>
        <taxon>Brevibacteriaceae</taxon>
        <taxon>Brevibacterium</taxon>
    </lineage>
</organism>
<gene>
    <name evidence="3" type="ORF">GCM10010974_17220</name>
</gene>
<accession>A0ABQ1MAE9</accession>
<feature type="region of interest" description="Disordered" evidence="1">
    <location>
        <begin position="118"/>
        <end position="139"/>
    </location>
</feature>
<evidence type="ECO:0000313" key="3">
    <source>
        <dbReference type="EMBL" id="GGC35343.1"/>
    </source>
</evidence>
<feature type="region of interest" description="Disordered" evidence="1">
    <location>
        <begin position="13"/>
        <end position="32"/>
    </location>
</feature>
<keyword evidence="4" id="KW-1185">Reference proteome</keyword>
<keyword evidence="2" id="KW-0812">Transmembrane</keyword>
<evidence type="ECO:0008006" key="5">
    <source>
        <dbReference type="Google" id="ProtNLM"/>
    </source>
</evidence>
<feature type="transmembrane region" description="Helical" evidence="2">
    <location>
        <begin position="40"/>
        <end position="63"/>
    </location>
</feature>
<evidence type="ECO:0000256" key="1">
    <source>
        <dbReference type="SAM" id="MobiDB-lite"/>
    </source>
</evidence>
<evidence type="ECO:0000256" key="2">
    <source>
        <dbReference type="SAM" id="Phobius"/>
    </source>
</evidence>
<sequence>MDVVVTMVVGPPAEQTGRTSAGGTMSTPDSDTRRVTKGRVTVWAVLCLIPVIAAFVLQWLPIFNGPHLFLGLPTILWWTCVPGSLLVTGILLIIEKTRPDLERQGHLDDLALEEAERLESAKVGDRPEVQAHPDNAREG</sequence>
<dbReference type="EMBL" id="BMJG01000004">
    <property type="protein sequence ID" value="GGC35343.1"/>
    <property type="molecule type" value="Genomic_DNA"/>
</dbReference>